<dbReference type="Pfam" id="PF00486">
    <property type="entry name" value="Trans_reg_C"/>
    <property type="match status" value="1"/>
</dbReference>
<dbReference type="GO" id="GO:0006355">
    <property type="term" value="P:regulation of DNA-templated transcription"/>
    <property type="evidence" value="ECO:0007669"/>
    <property type="project" value="InterPro"/>
</dbReference>
<evidence type="ECO:0000256" key="2">
    <source>
        <dbReference type="ARBA" id="ARBA00023012"/>
    </source>
</evidence>
<feature type="domain" description="OmpR/PhoB-type" evidence="9">
    <location>
        <begin position="122"/>
        <end position="223"/>
    </location>
</feature>
<dbReference type="InterPro" id="IPR016032">
    <property type="entry name" value="Sig_transdc_resp-reg_C-effctor"/>
</dbReference>
<dbReference type="SMART" id="SM00448">
    <property type="entry name" value="REC"/>
    <property type="match status" value="1"/>
</dbReference>
<dbReference type="InterPro" id="IPR039420">
    <property type="entry name" value="WalR-like"/>
</dbReference>
<evidence type="ECO:0000256" key="5">
    <source>
        <dbReference type="ARBA" id="ARBA00023163"/>
    </source>
</evidence>
<dbReference type="CDD" id="cd00383">
    <property type="entry name" value="trans_reg_C"/>
    <property type="match status" value="1"/>
</dbReference>
<dbReference type="CDD" id="cd17574">
    <property type="entry name" value="REC_OmpR"/>
    <property type="match status" value="1"/>
</dbReference>
<evidence type="ECO:0000256" key="3">
    <source>
        <dbReference type="ARBA" id="ARBA00023015"/>
    </source>
</evidence>
<dbReference type="Pfam" id="PF00072">
    <property type="entry name" value="Response_reg"/>
    <property type="match status" value="1"/>
</dbReference>
<dbReference type="InterPro" id="IPR001867">
    <property type="entry name" value="OmpR/PhoB-type_DNA-bd"/>
</dbReference>
<dbReference type="GO" id="GO:0000976">
    <property type="term" value="F:transcription cis-regulatory region binding"/>
    <property type="evidence" value="ECO:0007669"/>
    <property type="project" value="TreeGrafter"/>
</dbReference>
<accession>A0A285I8A6</accession>
<dbReference type="GO" id="GO:0000156">
    <property type="term" value="F:phosphorelay response regulator activity"/>
    <property type="evidence" value="ECO:0007669"/>
    <property type="project" value="TreeGrafter"/>
</dbReference>
<feature type="DNA-binding region" description="OmpR/PhoB-type" evidence="7">
    <location>
        <begin position="122"/>
        <end position="223"/>
    </location>
</feature>
<dbReference type="PROSITE" id="PS50110">
    <property type="entry name" value="RESPONSE_REGULATORY"/>
    <property type="match status" value="1"/>
</dbReference>
<evidence type="ECO:0000313" key="11">
    <source>
        <dbReference type="Proteomes" id="UP000219353"/>
    </source>
</evidence>
<keyword evidence="5" id="KW-0804">Transcription</keyword>
<keyword evidence="4 7" id="KW-0238">DNA-binding</keyword>
<dbReference type="PANTHER" id="PTHR48111">
    <property type="entry name" value="REGULATOR OF RPOS"/>
    <property type="match status" value="1"/>
</dbReference>
<dbReference type="FunFam" id="3.40.50.2300:FF:000001">
    <property type="entry name" value="DNA-binding response regulator PhoB"/>
    <property type="match status" value="1"/>
</dbReference>
<reference evidence="11" key="1">
    <citation type="submission" date="2017-09" db="EMBL/GenBank/DDBJ databases">
        <authorList>
            <person name="Varghese N."/>
            <person name="Submissions S."/>
        </authorList>
    </citation>
    <scope>NUCLEOTIDE SEQUENCE [LARGE SCALE GENOMIC DNA]</scope>
    <source>
        <strain evidence="11">CGMCC 1.12461</strain>
    </source>
</reference>
<dbReference type="InterPro" id="IPR001789">
    <property type="entry name" value="Sig_transdc_resp-reg_receiver"/>
</dbReference>
<dbReference type="PROSITE" id="PS51755">
    <property type="entry name" value="OMPR_PHOB"/>
    <property type="match status" value="1"/>
</dbReference>
<dbReference type="SUPFAM" id="SSF52172">
    <property type="entry name" value="CheY-like"/>
    <property type="match status" value="1"/>
</dbReference>
<dbReference type="SMART" id="SM00862">
    <property type="entry name" value="Trans_reg_C"/>
    <property type="match status" value="1"/>
</dbReference>
<proteinExistence type="predicted"/>
<evidence type="ECO:0000259" key="8">
    <source>
        <dbReference type="PROSITE" id="PS50110"/>
    </source>
</evidence>
<dbReference type="EMBL" id="OBEB01000001">
    <property type="protein sequence ID" value="SNY44133.1"/>
    <property type="molecule type" value="Genomic_DNA"/>
</dbReference>
<dbReference type="Proteomes" id="UP000219353">
    <property type="component" value="Unassembled WGS sequence"/>
</dbReference>
<keyword evidence="11" id="KW-1185">Reference proteome</keyword>
<dbReference type="GO" id="GO:0005829">
    <property type="term" value="C:cytosol"/>
    <property type="evidence" value="ECO:0007669"/>
    <property type="project" value="TreeGrafter"/>
</dbReference>
<feature type="modified residue" description="4-aspartylphosphate" evidence="6">
    <location>
        <position position="54"/>
    </location>
</feature>
<name>A0A285I8A6_9GAMM</name>
<gene>
    <name evidence="10" type="ORF">SAMN06297280_0696</name>
</gene>
<keyword evidence="2" id="KW-0902">Two-component regulatory system</keyword>
<dbReference type="InterPro" id="IPR036388">
    <property type="entry name" value="WH-like_DNA-bd_sf"/>
</dbReference>
<protein>
    <submittedName>
        <fullName evidence="10">Two-component system, OmpR family, response regulator RstA</fullName>
    </submittedName>
</protein>
<dbReference type="Gene3D" id="3.40.50.2300">
    <property type="match status" value="1"/>
</dbReference>
<dbReference type="InterPro" id="IPR011006">
    <property type="entry name" value="CheY-like_superfamily"/>
</dbReference>
<evidence type="ECO:0000256" key="4">
    <source>
        <dbReference type="ARBA" id="ARBA00023125"/>
    </source>
</evidence>
<evidence type="ECO:0000256" key="6">
    <source>
        <dbReference type="PROSITE-ProRule" id="PRU00169"/>
    </source>
</evidence>
<dbReference type="Gene3D" id="6.10.250.690">
    <property type="match status" value="1"/>
</dbReference>
<dbReference type="Gene3D" id="1.10.10.10">
    <property type="entry name" value="Winged helix-like DNA-binding domain superfamily/Winged helix DNA-binding domain"/>
    <property type="match status" value="1"/>
</dbReference>
<evidence type="ECO:0000256" key="7">
    <source>
        <dbReference type="PROSITE-ProRule" id="PRU01091"/>
    </source>
</evidence>
<organism evidence="10 11">
    <name type="scientific">Arsukibacterium tuosuense</name>
    <dbReference type="NCBI Taxonomy" id="1323745"/>
    <lineage>
        <taxon>Bacteria</taxon>
        <taxon>Pseudomonadati</taxon>
        <taxon>Pseudomonadota</taxon>
        <taxon>Gammaproteobacteria</taxon>
        <taxon>Chromatiales</taxon>
        <taxon>Chromatiaceae</taxon>
        <taxon>Arsukibacterium</taxon>
    </lineage>
</organism>
<evidence type="ECO:0000256" key="1">
    <source>
        <dbReference type="ARBA" id="ARBA00022553"/>
    </source>
</evidence>
<feature type="domain" description="Response regulatory" evidence="8">
    <location>
        <begin position="5"/>
        <end position="118"/>
    </location>
</feature>
<dbReference type="SUPFAM" id="SSF46894">
    <property type="entry name" value="C-terminal effector domain of the bipartite response regulators"/>
    <property type="match status" value="1"/>
</dbReference>
<dbReference type="GO" id="GO:0032993">
    <property type="term" value="C:protein-DNA complex"/>
    <property type="evidence" value="ECO:0007669"/>
    <property type="project" value="TreeGrafter"/>
</dbReference>
<dbReference type="RefSeq" id="WP_097109934.1">
    <property type="nucleotide sequence ID" value="NZ_OBEB01000001.1"/>
</dbReference>
<evidence type="ECO:0000259" key="9">
    <source>
        <dbReference type="PROSITE" id="PS51755"/>
    </source>
</evidence>
<keyword evidence="3" id="KW-0805">Transcription regulation</keyword>
<dbReference type="PANTHER" id="PTHR48111:SF47">
    <property type="entry name" value="TRANSCRIPTIONAL REGULATORY PROTEIN RSTA"/>
    <property type="match status" value="1"/>
</dbReference>
<evidence type="ECO:0000313" key="10">
    <source>
        <dbReference type="EMBL" id="SNY44133.1"/>
    </source>
</evidence>
<dbReference type="OrthoDB" id="9802426at2"/>
<keyword evidence="1 6" id="KW-0597">Phosphoprotein</keyword>
<dbReference type="AlphaFoldDB" id="A0A285I8A6"/>
<sequence length="229" mass="26000">MRQPLLLIVEDDQRIAALIASFLQREGFESVIATEGQQALTTFSNRVFDLVVLDLMLPDIDGTKLAAKLKTVRDCPILMLTAIDDELQEVQALDAGIDDYLSKPVQPQRLLARIKALLRRVKPGHSLKDTSLIVNEISREVSYLGQKVLLTDAEFDLLDFFLKHPNQKISRDHLIKRLRGFDYDGLDRSIDMRVSALRKKLSDEDAPYRLIKTIRGFGYLFVMPGSDCQ</sequence>